<reference evidence="9 10" key="1">
    <citation type="submission" date="2024-06" db="EMBL/GenBank/DDBJ databases">
        <title>Complete genome of Phlyctema vagabunda strain 19-DSS-EL-015.</title>
        <authorList>
            <person name="Fiorenzani C."/>
        </authorList>
    </citation>
    <scope>NUCLEOTIDE SEQUENCE [LARGE SCALE GENOMIC DNA]</scope>
    <source>
        <strain evidence="9 10">19-DSS-EL-015</strain>
    </source>
</reference>
<name>A0ABR4P463_9HELO</name>
<dbReference type="PIRSF" id="PIRSF002450">
    <property type="entry name" value="K+_transpter_TRK"/>
    <property type="match status" value="1"/>
</dbReference>
<proteinExistence type="predicted"/>
<comment type="subcellular location">
    <subcellularLocation>
        <location evidence="1">Membrane</location>
        <topology evidence="1">Multi-pass membrane protein</topology>
    </subcellularLocation>
</comment>
<keyword evidence="5" id="KW-0406">Ion transport</keyword>
<evidence type="ECO:0000313" key="9">
    <source>
        <dbReference type="EMBL" id="KAL3418100.1"/>
    </source>
</evidence>
<evidence type="ECO:0000256" key="2">
    <source>
        <dbReference type="ARBA" id="ARBA00022448"/>
    </source>
</evidence>
<dbReference type="InterPro" id="IPR015958">
    <property type="entry name" value="Trk1_fungi"/>
</dbReference>
<keyword evidence="6 8" id="KW-0472">Membrane</keyword>
<evidence type="ECO:0000256" key="1">
    <source>
        <dbReference type="ARBA" id="ARBA00004141"/>
    </source>
</evidence>
<evidence type="ECO:0000256" key="7">
    <source>
        <dbReference type="SAM" id="MobiDB-lite"/>
    </source>
</evidence>
<keyword evidence="10" id="KW-1185">Reference proteome</keyword>
<feature type="transmembrane region" description="Helical" evidence="8">
    <location>
        <begin position="284"/>
        <end position="309"/>
    </location>
</feature>
<dbReference type="EMBL" id="JBFCZG010000009">
    <property type="protein sequence ID" value="KAL3418100.1"/>
    <property type="molecule type" value="Genomic_DNA"/>
</dbReference>
<feature type="region of interest" description="Disordered" evidence="7">
    <location>
        <begin position="129"/>
        <end position="169"/>
    </location>
</feature>
<feature type="transmembrane region" description="Helical" evidence="8">
    <location>
        <begin position="354"/>
        <end position="378"/>
    </location>
</feature>
<evidence type="ECO:0000256" key="6">
    <source>
        <dbReference type="ARBA" id="ARBA00023136"/>
    </source>
</evidence>
<dbReference type="Proteomes" id="UP001629113">
    <property type="component" value="Unassembled WGS sequence"/>
</dbReference>
<keyword evidence="3 8" id="KW-0812">Transmembrane</keyword>
<accession>A0ABR4P463</accession>
<dbReference type="InterPro" id="IPR051143">
    <property type="entry name" value="TrkH_K-transport"/>
</dbReference>
<feature type="transmembrane region" description="Helical" evidence="8">
    <location>
        <begin position="20"/>
        <end position="46"/>
    </location>
</feature>
<evidence type="ECO:0000256" key="5">
    <source>
        <dbReference type="ARBA" id="ARBA00023065"/>
    </source>
</evidence>
<feature type="transmembrane region" description="Helical" evidence="8">
    <location>
        <begin position="87"/>
        <end position="108"/>
    </location>
</feature>
<evidence type="ECO:0000313" key="10">
    <source>
        <dbReference type="Proteomes" id="UP001629113"/>
    </source>
</evidence>
<feature type="transmembrane region" description="Helical" evidence="8">
    <location>
        <begin position="484"/>
        <end position="505"/>
    </location>
</feature>
<organism evidence="9 10">
    <name type="scientific">Phlyctema vagabunda</name>
    <dbReference type="NCBI Taxonomy" id="108571"/>
    <lineage>
        <taxon>Eukaryota</taxon>
        <taxon>Fungi</taxon>
        <taxon>Dikarya</taxon>
        <taxon>Ascomycota</taxon>
        <taxon>Pezizomycotina</taxon>
        <taxon>Leotiomycetes</taxon>
        <taxon>Helotiales</taxon>
        <taxon>Dermateaceae</taxon>
        <taxon>Phlyctema</taxon>
    </lineage>
</organism>
<dbReference type="PANTHER" id="PTHR31064">
    <property type="entry name" value="POTASSIUM TRANSPORT PROTEIN DDB_G0292412-RELATED"/>
    <property type="match status" value="1"/>
</dbReference>
<comment type="caution">
    <text evidence="9">The sequence shown here is derived from an EMBL/GenBank/DDBJ whole genome shotgun (WGS) entry which is preliminary data.</text>
</comment>
<evidence type="ECO:0000256" key="4">
    <source>
        <dbReference type="ARBA" id="ARBA00022989"/>
    </source>
</evidence>
<feature type="transmembrane region" description="Helical" evidence="8">
    <location>
        <begin position="632"/>
        <end position="652"/>
    </location>
</feature>
<keyword evidence="2" id="KW-0813">Transport</keyword>
<sequence>MAYRLSLITKNKYIRSIRSYFPSTNFITVHYAYFLIVCLIASGIFWGTSDPVESVAYVDALFCVVSAMTEAGLNTVNLSTMTTFQQFILWFLIMIGSSIWVSIFTVLTRKRVFESRFKHVVKSHRASRKMRRRSLSASREVPVDARLAQSQKEVEPVDNSDFESRHSMPRDPISGLARDLVAAQPSDLGDDEIHPAQPNSRALTFPADVGANQKTSSYQSSGIAGVIKRASKSTETIEGNAATNTQYPSYLTRYNTGRNARFYDLSQKERDHLGGVEYRAISMLAYIVPVYFVLWQLIGCLGMGAYMAYNKPNVALSNGINPWWLGAFNSVSAFNNSGMSLLDLNMIPFQRSTYPLFTMGLLILAGNTAYPLFLRLIIWSLLQLLNIFAPSENSYSEHKETLRFVLQYPRRVYTNLFPKAATWWLFFVVVLLNSIDWVAFELLNIGNPAVESIPKNHRILDGLFQALAVRSGGFYVIALPTVRIGLQVLYVIMMYISVYPVVITMRHSNVYEERSLGIYADDPILATSSASSSIINEKQQRAAALEPTVLNFFKRTLSNGNTTRGSEFIKQQVRGQLSHDLWIIVLAVLFITCIEVTKFERDPVSYSVFNVLFEVVSAYGCVGISMGVPNDAYSFSGGLGTASKLILCLVMITGRHRGLPVALDRAVRLPSENENEESEVDDAAMMTRGRLSMTV</sequence>
<protein>
    <submittedName>
        <fullName evidence="9">Cation transporter</fullName>
    </submittedName>
</protein>
<dbReference type="Pfam" id="PF02386">
    <property type="entry name" value="TrkH"/>
    <property type="match status" value="1"/>
</dbReference>
<evidence type="ECO:0000256" key="3">
    <source>
        <dbReference type="ARBA" id="ARBA00022692"/>
    </source>
</evidence>
<feature type="transmembrane region" description="Helical" evidence="8">
    <location>
        <begin position="421"/>
        <end position="439"/>
    </location>
</feature>
<evidence type="ECO:0000256" key="8">
    <source>
        <dbReference type="SAM" id="Phobius"/>
    </source>
</evidence>
<keyword evidence="4 8" id="KW-1133">Transmembrane helix</keyword>
<dbReference type="InterPro" id="IPR003445">
    <property type="entry name" value="Cat_transpt"/>
</dbReference>
<dbReference type="PANTHER" id="PTHR31064:SF37">
    <property type="entry name" value="TRANSPORTER, PUTATIVE (EUROFUNG)-RELATED"/>
    <property type="match status" value="1"/>
</dbReference>
<gene>
    <name evidence="9" type="ORF">PVAG01_09815</name>
</gene>